<dbReference type="PANTHER" id="PTHR24421">
    <property type="entry name" value="NITRATE/NITRITE SENSOR PROTEIN NARX-RELATED"/>
    <property type="match status" value="1"/>
</dbReference>
<dbReference type="CDD" id="cd00130">
    <property type="entry name" value="PAS"/>
    <property type="match status" value="2"/>
</dbReference>
<organism evidence="10 11">
    <name type="scientific">Candidatus Chloroploca asiatica</name>
    <dbReference type="NCBI Taxonomy" id="1506545"/>
    <lineage>
        <taxon>Bacteria</taxon>
        <taxon>Bacillati</taxon>
        <taxon>Chloroflexota</taxon>
        <taxon>Chloroflexia</taxon>
        <taxon>Chloroflexales</taxon>
        <taxon>Chloroflexineae</taxon>
        <taxon>Oscillochloridaceae</taxon>
        <taxon>Candidatus Chloroploca</taxon>
    </lineage>
</organism>
<evidence type="ECO:0000256" key="4">
    <source>
        <dbReference type="PROSITE-ProRule" id="PRU00169"/>
    </source>
</evidence>
<evidence type="ECO:0000256" key="2">
    <source>
        <dbReference type="ARBA" id="ARBA00022777"/>
    </source>
</evidence>
<dbReference type="PROSITE" id="PS50109">
    <property type="entry name" value="HIS_KIN"/>
    <property type="match status" value="1"/>
</dbReference>
<dbReference type="Pfam" id="PF13492">
    <property type="entry name" value="GAF_3"/>
    <property type="match status" value="1"/>
</dbReference>
<evidence type="ECO:0000259" key="8">
    <source>
        <dbReference type="PROSITE" id="PS50112"/>
    </source>
</evidence>
<dbReference type="InterPro" id="IPR001610">
    <property type="entry name" value="PAC"/>
</dbReference>
<evidence type="ECO:0000256" key="3">
    <source>
        <dbReference type="ARBA" id="ARBA00023012"/>
    </source>
</evidence>
<feature type="domain" description="PAC" evidence="9">
    <location>
        <begin position="602"/>
        <end position="653"/>
    </location>
</feature>
<dbReference type="PROSITE" id="PS50113">
    <property type="entry name" value="PAC"/>
    <property type="match status" value="2"/>
</dbReference>
<dbReference type="PANTHER" id="PTHR24421:SF61">
    <property type="entry name" value="OXYGEN SENSOR HISTIDINE KINASE NREB"/>
    <property type="match status" value="1"/>
</dbReference>
<feature type="region of interest" description="Disordered" evidence="5">
    <location>
        <begin position="182"/>
        <end position="209"/>
    </location>
</feature>
<comment type="caution">
    <text evidence="10">The sequence shown here is derived from an EMBL/GenBank/DDBJ whole genome shotgun (WGS) entry which is preliminary data.</text>
</comment>
<keyword evidence="4" id="KW-0597">Phosphoprotein</keyword>
<dbReference type="SMART" id="SM00387">
    <property type="entry name" value="HATPase_c"/>
    <property type="match status" value="1"/>
</dbReference>
<dbReference type="InterPro" id="IPR001789">
    <property type="entry name" value="Sig_transdc_resp-reg_receiver"/>
</dbReference>
<dbReference type="SUPFAM" id="SSF55785">
    <property type="entry name" value="PYP-like sensor domain (PAS domain)"/>
    <property type="match status" value="3"/>
</dbReference>
<keyword evidence="11" id="KW-1185">Reference proteome</keyword>
<dbReference type="SUPFAM" id="SSF55874">
    <property type="entry name" value="ATPase domain of HSP90 chaperone/DNA topoisomerase II/histidine kinase"/>
    <property type="match status" value="1"/>
</dbReference>
<dbReference type="SMART" id="SM00091">
    <property type="entry name" value="PAS"/>
    <property type="match status" value="3"/>
</dbReference>
<reference evidence="10 11" key="1">
    <citation type="submission" date="2016-05" db="EMBL/GenBank/DDBJ databases">
        <authorList>
            <person name="Lavstsen T."/>
            <person name="Jespersen J.S."/>
        </authorList>
    </citation>
    <scope>NUCLEOTIDE SEQUENCE [LARGE SCALE GENOMIC DNA]</scope>
    <source>
        <strain evidence="10 11">B7-9</strain>
    </source>
</reference>
<keyword evidence="3" id="KW-0902">Two-component regulatory system</keyword>
<dbReference type="EMBL" id="LYXE01000189">
    <property type="protein sequence ID" value="PDV96525.1"/>
    <property type="molecule type" value="Genomic_DNA"/>
</dbReference>
<dbReference type="GO" id="GO:0016020">
    <property type="term" value="C:membrane"/>
    <property type="evidence" value="ECO:0007669"/>
    <property type="project" value="InterPro"/>
</dbReference>
<evidence type="ECO:0000259" key="6">
    <source>
        <dbReference type="PROSITE" id="PS50109"/>
    </source>
</evidence>
<dbReference type="CDD" id="cd16917">
    <property type="entry name" value="HATPase_UhpB-NarQ-NarX-like"/>
    <property type="match status" value="1"/>
</dbReference>
<dbReference type="InterPro" id="IPR036890">
    <property type="entry name" value="HATPase_C_sf"/>
</dbReference>
<dbReference type="NCBIfam" id="TIGR00229">
    <property type="entry name" value="sensory_box"/>
    <property type="match status" value="1"/>
</dbReference>
<dbReference type="GO" id="GO:0000155">
    <property type="term" value="F:phosphorelay sensor kinase activity"/>
    <property type="evidence" value="ECO:0007669"/>
    <property type="project" value="InterPro"/>
</dbReference>
<feature type="compositionally biased region" description="Polar residues" evidence="5">
    <location>
        <begin position="182"/>
        <end position="199"/>
    </location>
</feature>
<dbReference type="InterPro" id="IPR029016">
    <property type="entry name" value="GAF-like_dom_sf"/>
</dbReference>
<name>A0A2H3KFP8_9CHLR</name>
<dbReference type="InterPro" id="IPR003018">
    <property type="entry name" value="GAF"/>
</dbReference>
<dbReference type="SMART" id="SM00086">
    <property type="entry name" value="PAC"/>
    <property type="match status" value="2"/>
</dbReference>
<evidence type="ECO:0000313" key="10">
    <source>
        <dbReference type="EMBL" id="PDV96525.1"/>
    </source>
</evidence>
<dbReference type="Pfam" id="PF02518">
    <property type="entry name" value="HATPase_c"/>
    <property type="match status" value="1"/>
</dbReference>
<dbReference type="SUPFAM" id="SSF52172">
    <property type="entry name" value="CheY-like"/>
    <property type="match status" value="1"/>
</dbReference>
<keyword evidence="2" id="KW-0418">Kinase</keyword>
<dbReference type="InterPro" id="IPR050482">
    <property type="entry name" value="Sensor_HK_TwoCompSys"/>
</dbReference>
<proteinExistence type="predicted"/>
<protein>
    <recommendedName>
        <fullName evidence="12">Oxygen sensor histidine kinase NreB</fullName>
    </recommendedName>
</protein>
<dbReference type="InterPro" id="IPR013656">
    <property type="entry name" value="PAS_4"/>
</dbReference>
<dbReference type="InterPro" id="IPR000700">
    <property type="entry name" value="PAS-assoc_C"/>
</dbReference>
<feature type="domain" description="PAC" evidence="9">
    <location>
        <begin position="288"/>
        <end position="340"/>
    </location>
</feature>
<dbReference type="InterPro" id="IPR000014">
    <property type="entry name" value="PAS"/>
</dbReference>
<dbReference type="Pfam" id="PF13426">
    <property type="entry name" value="PAS_9"/>
    <property type="match status" value="2"/>
</dbReference>
<dbReference type="Pfam" id="PF01590">
    <property type="entry name" value="GAF"/>
    <property type="match status" value="2"/>
</dbReference>
<dbReference type="Gene3D" id="3.30.450.40">
    <property type="match status" value="3"/>
</dbReference>
<dbReference type="InterPro" id="IPR035965">
    <property type="entry name" value="PAS-like_dom_sf"/>
</dbReference>
<evidence type="ECO:0000313" key="11">
    <source>
        <dbReference type="Proteomes" id="UP000220922"/>
    </source>
</evidence>
<dbReference type="Gene3D" id="1.20.5.1930">
    <property type="match status" value="1"/>
</dbReference>
<feature type="domain" description="Histidine kinase" evidence="6">
    <location>
        <begin position="1159"/>
        <end position="1354"/>
    </location>
</feature>
<evidence type="ECO:0000259" key="9">
    <source>
        <dbReference type="PROSITE" id="PS50113"/>
    </source>
</evidence>
<sequence length="1362" mass="148928">MSGGFLTQRRKGAKGVAVSQVCIVSGVDETTWWLTELLSSQGHAVLSVADVHALAATLPSPPDVLVIDARADRSQALDILAMVESRSALECVPILLLDEEPAAPLIKLIAVASGDYLVGPLHSEAIVARVELALRRGSYLRATQQASSSNTFQISSREGAKARRVRSRTRKPLRLCAFASKQSPSLQGIASSSSPQPSETPDHAGAHRQASVSASVFERAIEYLPIGVMIVSPMNQIEYVNQALCDFVGYSMEELLGRQPGFMVLPEDHAATVARGHLLAAGQIDQFVHERRRYVRKDGALALGKLTVYAPRDDAGRPVAFLGFIEDIGNRVWVEDQLARYTRYQQALANASLTLLTAAPDAATRSTALRKALEQLLDGATVGRAYMFRNVSDPQHGLALDLVAEAWSAGHRSLRQASDADRFAPLPYAILPQAHRERMLAGLPAGGLVQDIYAETPDMLAIVSGEGICSTQTVPVHLDGRLWGMLGFDDYAEPRVWDHTDLMLLTSAASMLGQTLHRWQIEDDLRATSQFLATTGEVAHVGGWTVDLETRVPILSSELARLLELDANASLDLEQLLTFYPPEVQPEIRTVVRAAIQDGDGWELELPMVTTSGRRIWVNSRGQAERREGRTVRLYGAVQDVTRRKEAELRLANQLSIEAAMVKCSQELLAPVRSEADLAQVAAPALEHLRAALNIDQAYLMRLVADPTDPYLTLVALATIPIAESFAEHPLAQRFSLSFIPQARLNTLLRGDVLLGIPDQSELAPSAQQSWRALDQAHARITFPVRIDGALWGVLGFNGLTERAWDEQEQTVLRTTAEMFSHVIRRWIAESELRRSEEQFRTAVETMLDGFAILDTVRDEAGKIVDFRYRYINEVGCLLNQRTREAHLGHTLLDLLSPYRDSNLFADYVRLVETGMPVAREHLVYEDQADQGERLARLYDVRAARLGDGFAMIWRDITDRRLAHESLARANTDLLRRVSELRTLNTVAQTLVFTQDLPTGLETVCAAVAAQTGAQSVVIVGFAQRRRSEGTEATVAPDLDQLAGVSVLAPEDFGILGDALLAQRRPIALVRKETNFILSETTLHRLQCADAAYLLLVPLTAPTGNLGLLALGRGSSGHAFSAENQSFAETVAGQIATAISNAQLAEHARRAATLAERNRVAHDLHDSATQSLYSLVLIAAGWAMQASNGRLTDTPAKFTQLSEIAVQVLKELRLLIYQLRHPELEAVGLIKALEERLAAVEQRANIATTFEVTGELMGLPLDHEEQLYMMLQEVLNNALRHARASKVSLAVHSADDVIIFTVRDDGIGFDPESTSGGLGLRSLQERAAKIGARLSLSAQPGQGTLIEIRVPATTTTGGISRA</sequence>
<dbReference type="SMART" id="SM00065">
    <property type="entry name" value="GAF"/>
    <property type="match status" value="3"/>
</dbReference>
<dbReference type="InterPro" id="IPR003594">
    <property type="entry name" value="HATPase_dom"/>
</dbReference>
<evidence type="ECO:0000259" key="7">
    <source>
        <dbReference type="PROSITE" id="PS50110"/>
    </source>
</evidence>
<accession>A0A2H3KFP8</accession>
<feature type="domain" description="PAS" evidence="8">
    <location>
        <begin position="213"/>
        <end position="269"/>
    </location>
</feature>
<feature type="modified residue" description="4-aspartylphosphate" evidence="4">
    <location>
        <position position="68"/>
    </location>
</feature>
<dbReference type="Pfam" id="PF07730">
    <property type="entry name" value="HisKA_3"/>
    <property type="match status" value="1"/>
</dbReference>
<gene>
    <name evidence="10" type="ORF">A9Q02_20615</name>
</gene>
<dbReference type="PROSITE" id="PS50110">
    <property type="entry name" value="RESPONSE_REGULATORY"/>
    <property type="match status" value="1"/>
</dbReference>
<dbReference type="Gene3D" id="3.30.450.20">
    <property type="entry name" value="PAS domain"/>
    <property type="match status" value="3"/>
</dbReference>
<dbReference type="Gene3D" id="3.30.565.10">
    <property type="entry name" value="Histidine kinase-like ATPase, C-terminal domain"/>
    <property type="match status" value="1"/>
</dbReference>
<dbReference type="Proteomes" id="UP000220922">
    <property type="component" value="Unassembled WGS sequence"/>
</dbReference>
<evidence type="ECO:0000256" key="5">
    <source>
        <dbReference type="SAM" id="MobiDB-lite"/>
    </source>
</evidence>
<dbReference type="InterPro" id="IPR005467">
    <property type="entry name" value="His_kinase_dom"/>
</dbReference>
<dbReference type="InterPro" id="IPR011006">
    <property type="entry name" value="CheY-like_superfamily"/>
</dbReference>
<dbReference type="PROSITE" id="PS50112">
    <property type="entry name" value="PAS"/>
    <property type="match status" value="1"/>
</dbReference>
<dbReference type="Pfam" id="PF08448">
    <property type="entry name" value="PAS_4"/>
    <property type="match status" value="1"/>
</dbReference>
<dbReference type="SUPFAM" id="SSF55781">
    <property type="entry name" value="GAF domain-like"/>
    <property type="match status" value="3"/>
</dbReference>
<evidence type="ECO:0000256" key="1">
    <source>
        <dbReference type="ARBA" id="ARBA00022679"/>
    </source>
</evidence>
<dbReference type="InterPro" id="IPR011712">
    <property type="entry name" value="Sig_transdc_His_kin_sub3_dim/P"/>
</dbReference>
<dbReference type="GO" id="GO:0046983">
    <property type="term" value="F:protein dimerization activity"/>
    <property type="evidence" value="ECO:0007669"/>
    <property type="project" value="InterPro"/>
</dbReference>
<evidence type="ECO:0008006" key="12">
    <source>
        <dbReference type="Google" id="ProtNLM"/>
    </source>
</evidence>
<keyword evidence="1" id="KW-0808">Transferase</keyword>
<feature type="domain" description="Response regulatory" evidence="7">
    <location>
        <begin position="20"/>
        <end position="134"/>
    </location>
</feature>